<keyword evidence="1" id="KW-0812">Transmembrane</keyword>
<sequence length="101" mass="10676">MSARDLWCGCVALDGFTDNVSVSACVGHRLVWAVMLGLCDGFSSFSAVVLLGFRIGSGGINEQRVWFARILTGVAIGFVVCVLPIGVCDLGGGLVQWLRLV</sequence>
<keyword evidence="1" id="KW-1133">Transmembrane helix</keyword>
<keyword evidence="1" id="KW-0472">Membrane</keyword>
<name>A0A565BD43_9BRAS</name>
<keyword evidence="3" id="KW-1185">Reference proteome</keyword>
<feature type="transmembrane region" description="Helical" evidence="1">
    <location>
        <begin position="65"/>
        <end position="87"/>
    </location>
</feature>
<dbReference type="EMBL" id="CABITT030000003">
    <property type="protein sequence ID" value="VVA99284.1"/>
    <property type="molecule type" value="Genomic_DNA"/>
</dbReference>
<protein>
    <submittedName>
        <fullName evidence="2">Uncharacterized protein</fullName>
    </submittedName>
</protein>
<accession>A0A565BD43</accession>
<dbReference type="Proteomes" id="UP000489600">
    <property type="component" value="Unassembled WGS sequence"/>
</dbReference>
<feature type="transmembrane region" description="Helical" evidence="1">
    <location>
        <begin position="30"/>
        <end position="53"/>
    </location>
</feature>
<evidence type="ECO:0000313" key="3">
    <source>
        <dbReference type="Proteomes" id="UP000489600"/>
    </source>
</evidence>
<organism evidence="2 3">
    <name type="scientific">Arabis nemorensis</name>
    <dbReference type="NCBI Taxonomy" id="586526"/>
    <lineage>
        <taxon>Eukaryota</taxon>
        <taxon>Viridiplantae</taxon>
        <taxon>Streptophyta</taxon>
        <taxon>Embryophyta</taxon>
        <taxon>Tracheophyta</taxon>
        <taxon>Spermatophyta</taxon>
        <taxon>Magnoliopsida</taxon>
        <taxon>eudicotyledons</taxon>
        <taxon>Gunneridae</taxon>
        <taxon>Pentapetalae</taxon>
        <taxon>rosids</taxon>
        <taxon>malvids</taxon>
        <taxon>Brassicales</taxon>
        <taxon>Brassicaceae</taxon>
        <taxon>Arabideae</taxon>
        <taxon>Arabis</taxon>
    </lineage>
</organism>
<comment type="caution">
    <text evidence="2">The sequence shown here is derived from an EMBL/GenBank/DDBJ whole genome shotgun (WGS) entry which is preliminary data.</text>
</comment>
<reference evidence="2" key="1">
    <citation type="submission" date="2019-07" db="EMBL/GenBank/DDBJ databases">
        <authorList>
            <person name="Dittberner H."/>
        </authorList>
    </citation>
    <scope>NUCLEOTIDE SEQUENCE [LARGE SCALE GENOMIC DNA]</scope>
</reference>
<gene>
    <name evidence="2" type="ORF">ANE_LOCUS9729</name>
</gene>
<evidence type="ECO:0000313" key="2">
    <source>
        <dbReference type="EMBL" id="VVA99284.1"/>
    </source>
</evidence>
<proteinExistence type="predicted"/>
<evidence type="ECO:0000256" key="1">
    <source>
        <dbReference type="SAM" id="Phobius"/>
    </source>
</evidence>
<dbReference type="AlphaFoldDB" id="A0A565BD43"/>